<dbReference type="STRING" id="454171.CP488_00070"/>
<dbReference type="KEGG" id="ccz:CCALI_01086"/>
<dbReference type="HOGENOM" id="CLU_1000023_0_0_0"/>
<dbReference type="PATRIC" id="fig|1303518.3.peg.1106"/>
<dbReference type="AlphaFoldDB" id="S0ETT2"/>
<dbReference type="Proteomes" id="UP000014227">
    <property type="component" value="Chromosome I"/>
</dbReference>
<dbReference type="PROSITE" id="PS51257">
    <property type="entry name" value="PROKAR_LIPOPROTEIN"/>
    <property type="match status" value="1"/>
</dbReference>
<dbReference type="eggNOG" id="COG2834">
    <property type="taxonomic scope" value="Bacteria"/>
</dbReference>
<evidence type="ECO:0000313" key="3">
    <source>
        <dbReference type="Proteomes" id="UP000014227"/>
    </source>
</evidence>
<evidence type="ECO:0000256" key="1">
    <source>
        <dbReference type="SAM" id="SignalP"/>
    </source>
</evidence>
<reference evidence="3" key="1">
    <citation type="submission" date="2013-03" db="EMBL/GenBank/DDBJ databases">
        <title>Genome sequence of Chthonomonas calidirosea, the first sequenced genome from the Armatimonadetes phylum (formally candidate division OP10).</title>
        <authorList>
            <person name="Lee K.C.Y."/>
            <person name="Morgan X.C."/>
            <person name="Dunfield P.F."/>
            <person name="Tamas I."/>
            <person name="Houghton K.M."/>
            <person name="Vyssotski M."/>
            <person name="Ryan J.L.J."/>
            <person name="Lagutin K."/>
            <person name="McDonald I.R."/>
            <person name="Stott M.B."/>
        </authorList>
    </citation>
    <scope>NUCLEOTIDE SEQUENCE [LARGE SCALE GENOMIC DNA]</scope>
    <source>
        <strain evidence="3">DSM 23976 / ICMP 18418 / T49</strain>
    </source>
</reference>
<dbReference type="EMBL" id="HF951689">
    <property type="protein sequence ID" value="CCW34908.1"/>
    <property type="molecule type" value="Genomic_DNA"/>
</dbReference>
<dbReference type="SUPFAM" id="SSF89392">
    <property type="entry name" value="Prokaryotic lipoproteins and lipoprotein localization factors"/>
    <property type="match status" value="1"/>
</dbReference>
<keyword evidence="1" id="KW-0732">Signal</keyword>
<dbReference type="InterPro" id="IPR019207">
    <property type="entry name" value="DUF2092"/>
</dbReference>
<organism evidence="2 3">
    <name type="scientific">Chthonomonas calidirosea (strain DSM 23976 / ICMP 18418 / T49)</name>
    <dbReference type="NCBI Taxonomy" id="1303518"/>
    <lineage>
        <taxon>Bacteria</taxon>
        <taxon>Bacillati</taxon>
        <taxon>Armatimonadota</taxon>
        <taxon>Chthonomonadia</taxon>
        <taxon>Chthonomonadales</taxon>
        <taxon>Chthonomonadaceae</taxon>
        <taxon>Chthonomonas</taxon>
    </lineage>
</organism>
<name>S0ETT2_CHTCT</name>
<dbReference type="InterPro" id="IPR029046">
    <property type="entry name" value="LolA/LolB/LppX"/>
</dbReference>
<accession>S0ETT2</accession>
<dbReference type="Gene3D" id="2.50.20.10">
    <property type="entry name" value="Lipoprotein localisation LolA/LolB/LppX"/>
    <property type="match status" value="1"/>
</dbReference>
<sequence>MKVARLFGWFGVVLGCLGMSAAAQEPNNTSANPYSGLRPEVATLLQQATAAYQHMNSYRHTAELIQRDAQGQIVVDRAYTLAMVRPNKYCYRSESNSTNTVVSDGQYIVNYDGSDKTYTRLRAPASLTQIDFVNDVNFDGVASYLISLMLQGNPLVDPELRAGFQAASAPTTVTDNGKTYQVLSINLSDQDVPVSLYFDPTTHLLHKSVQKGADKSELAEIIENVKIDQPVPADLFQFAIPAGAHWITLAPQRNSHLLVALSEKEKRSTLQQQILRSF</sequence>
<dbReference type="Pfam" id="PF09865">
    <property type="entry name" value="DUF2092"/>
    <property type="match status" value="1"/>
</dbReference>
<proteinExistence type="predicted"/>
<dbReference type="RefSeq" id="WP_016482456.1">
    <property type="nucleotide sequence ID" value="NC_021487.1"/>
</dbReference>
<evidence type="ECO:0000313" key="2">
    <source>
        <dbReference type="EMBL" id="CCW34908.1"/>
    </source>
</evidence>
<evidence type="ECO:0008006" key="4">
    <source>
        <dbReference type="Google" id="ProtNLM"/>
    </source>
</evidence>
<feature type="signal peptide" evidence="1">
    <location>
        <begin position="1"/>
        <end position="23"/>
    </location>
</feature>
<protein>
    <recommendedName>
        <fullName evidence="4">Outer membrane lipoprotein-sorting protein</fullName>
    </recommendedName>
</protein>
<dbReference type="InParanoid" id="S0ETT2"/>
<feature type="chain" id="PRO_5004496472" description="Outer membrane lipoprotein-sorting protein" evidence="1">
    <location>
        <begin position="24"/>
        <end position="278"/>
    </location>
</feature>
<gene>
    <name evidence="2" type="ORF">CCALI_01086</name>
</gene>
<keyword evidence="3" id="KW-1185">Reference proteome</keyword>